<reference evidence="3 5" key="1">
    <citation type="submission" date="2017-09" db="EMBL/GenBank/DDBJ databases">
        <title>Bacterial and phytoplankton interrelationship in Kongsfjorden, an Arctic fjord.</title>
        <authorList>
            <person name="Sinha R."/>
            <person name="Krishnan K."/>
        </authorList>
    </citation>
    <scope>NUCLEOTIDE SEQUENCE [LARGE SCALE GENOMIC DNA]</scope>
    <source>
        <strain evidence="3 5">58</strain>
    </source>
</reference>
<dbReference type="Pfam" id="PF09839">
    <property type="entry name" value="DUF2066"/>
    <property type="match status" value="1"/>
</dbReference>
<evidence type="ECO:0000313" key="4">
    <source>
        <dbReference type="EMBL" id="QFY56214.1"/>
    </source>
</evidence>
<sequence>MYSMRKILLLLALTLAPVSLQAAVVQSFYQVQLPVAEDQPRDEVMRQALEVMLTRLGGSEALSKPDRFDKALADPSTMMRRMGSTDDGGFDVEFEPAQLRELMSAARQPMLGPTRPGVMLWAVEERTLGNEFLNPGGEWSEVLSAAAQHRAVALSFPLIDLQDRAEVSEETIVEADKATLVKATERYEASAALAVHITQETAGWKLDWNLWLDDEADKGSISAETPEQAADELMLRVANQVFSQYAVSSASAGDLGSWIIVVDDVNGLDAFASLQRILQQLGSQVMPQLQAINGSQVRLKFDFPGSEAQLQRLLALDQRLIKTQAPAPEPAPVTPVSPAITDSALGGETVGEGVGAETPVDGSDGSASPEPELAPPPAPAPAPEPAPNTLYYRWR</sequence>
<reference evidence="4 6" key="2">
    <citation type="submission" date="2018-10" db="EMBL/GenBank/DDBJ databases">
        <title>Complete genome sequence of Pseudomonas pelagia strain Kongs-67.</title>
        <authorList>
            <person name="Sinha R.K."/>
            <person name="Krishnan K."/>
        </authorList>
    </citation>
    <scope>NUCLEOTIDE SEQUENCE [LARGE SCALE GENOMIC DNA]</scope>
    <source>
        <strain evidence="4 6">Kongs-67</strain>
    </source>
</reference>
<feature type="signal peptide" evidence="2">
    <location>
        <begin position="1"/>
        <end position="22"/>
    </location>
</feature>
<evidence type="ECO:0000256" key="1">
    <source>
        <dbReference type="SAM" id="MobiDB-lite"/>
    </source>
</evidence>
<dbReference type="EMBL" id="NWMT01000088">
    <property type="protein sequence ID" value="PCC99924.1"/>
    <property type="molecule type" value="Genomic_DNA"/>
</dbReference>
<evidence type="ECO:0000313" key="5">
    <source>
        <dbReference type="Proteomes" id="UP000243750"/>
    </source>
</evidence>
<gene>
    <name evidence="3" type="ORF">CO192_08940</name>
    <name evidence="4" type="ORF">EAO82_07455</name>
</gene>
<dbReference type="AlphaFoldDB" id="A0AA91U385"/>
<evidence type="ECO:0000313" key="6">
    <source>
        <dbReference type="Proteomes" id="UP000344571"/>
    </source>
</evidence>
<dbReference type="Proteomes" id="UP000344571">
    <property type="component" value="Chromosome"/>
</dbReference>
<evidence type="ECO:0000256" key="2">
    <source>
        <dbReference type="SAM" id="SignalP"/>
    </source>
</evidence>
<name>A0AA91U385_9GAMM</name>
<organism evidence="3 5">
    <name type="scientific">Halopseudomonas pelagia</name>
    <dbReference type="NCBI Taxonomy" id="553151"/>
    <lineage>
        <taxon>Bacteria</taxon>
        <taxon>Pseudomonadati</taxon>
        <taxon>Pseudomonadota</taxon>
        <taxon>Gammaproteobacteria</taxon>
        <taxon>Pseudomonadales</taxon>
        <taxon>Pseudomonadaceae</taxon>
        <taxon>Halopseudomonas</taxon>
    </lineage>
</organism>
<protein>
    <submittedName>
        <fullName evidence="4">DUF2066 domain-containing protein</fullName>
    </submittedName>
</protein>
<keyword evidence="2" id="KW-0732">Signal</keyword>
<evidence type="ECO:0000313" key="3">
    <source>
        <dbReference type="EMBL" id="PCC99924.1"/>
    </source>
</evidence>
<dbReference type="Proteomes" id="UP000243750">
    <property type="component" value="Unassembled WGS sequence"/>
</dbReference>
<proteinExistence type="predicted"/>
<keyword evidence="6" id="KW-1185">Reference proteome</keyword>
<accession>A0AA91U385</accession>
<feature type="compositionally biased region" description="Pro residues" evidence="1">
    <location>
        <begin position="372"/>
        <end position="386"/>
    </location>
</feature>
<dbReference type="InterPro" id="IPR018642">
    <property type="entry name" value="DUF2066"/>
</dbReference>
<dbReference type="RefSeq" id="WP_096346253.1">
    <property type="nucleotide sequence ID" value="NZ_CP033116.1"/>
</dbReference>
<feature type="chain" id="PRO_5041715033" evidence="2">
    <location>
        <begin position="23"/>
        <end position="395"/>
    </location>
</feature>
<dbReference type="EMBL" id="CP033116">
    <property type="protein sequence ID" value="QFY56214.1"/>
    <property type="molecule type" value="Genomic_DNA"/>
</dbReference>
<feature type="region of interest" description="Disordered" evidence="1">
    <location>
        <begin position="325"/>
        <end position="395"/>
    </location>
</feature>